<evidence type="ECO:0000256" key="1">
    <source>
        <dbReference type="SAM" id="SignalP"/>
    </source>
</evidence>
<protein>
    <recommendedName>
        <fullName evidence="4">Secreted protein</fullName>
    </recommendedName>
</protein>
<gene>
    <name evidence="2" type="ORF">I7I53_11259</name>
</gene>
<organism evidence="2 3">
    <name type="scientific">Ajellomyces capsulatus (strain H88)</name>
    <name type="common">Darling's disease fungus</name>
    <name type="synonym">Histoplasma capsulatum</name>
    <dbReference type="NCBI Taxonomy" id="544711"/>
    <lineage>
        <taxon>Eukaryota</taxon>
        <taxon>Fungi</taxon>
        <taxon>Dikarya</taxon>
        <taxon>Ascomycota</taxon>
        <taxon>Pezizomycotina</taxon>
        <taxon>Eurotiomycetes</taxon>
        <taxon>Eurotiomycetidae</taxon>
        <taxon>Onygenales</taxon>
        <taxon>Ajellomycetaceae</taxon>
        <taxon>Histoplasma</taxon>
    </lineage>
</organism>
<keyword evidence="1" id="KW-0732">Signal</keyword>
<evidence type="ECO:0000313" key="3">
    <source>
        <dbReference type="Proteomes" id="UP000663419"/>
    </source>
</evidence>
<accession>A0A8A1LCZ1</accession>
<sequence length="184" mass="21221">MYRGCSLFLLLLVLFDSTPITRCTISLRSLQGYNLPRSSHSAMNVEKSWITGGLPPQQQLCAMKERTTRRQRYYKLQKTVWGSNECSMELWMLFVFLRGLMSENGQINNCSCTDASRFPHIHFCFSEAAEAGMGSWKGKSEKKKKKCGKHIPTRDTDCSSRYACRILRNRMLLKGPERTKFNKT</sequence>
<name>A0A8A1LCZ1_AJEC8</name>
<dbReference type="Proteomes" id="UP000663419">
    <property type="component" value="Chromosome 1"/>
</dbReference>
<dbReference type="EMBL" id="CP069102">
    <property type="protein sequence ID" value="QSS50533.1"/>
    <property type="molecule type" value="Genomic_DNA"/>
</dbReference>
<reference evidence="2" key="1">
    <citation type="submission" date="2021-01" db="EMBL/GenBank/DDBJ databases">
        <title>Chromosome-level genome assembly of a human fungal pathogen reveals clustering of transcriptionally co-regulated genes.</title>
        <authorList>
            <person name="Voorhies M."/>
            <person name="Cohen S."/>
            <person name="Shea T.P."/>
            <person name="Petrus S."/>
            <person name="Munoz J.F."/>
            <person name="Poplawski S."/>
            <person name="Goldman W.E."/>
            <person name="Michael T."/>
            <person name="Cuomo C.A."/>
            <person name="Sil A."/>
            <person name="Beyhan S."/>
        </authorList>
    </citation>
    <scope>NUCLEOTIDE SEQUENCE</scope>
    <source>
        <strain evidence="2">H88</strain>
    </source>
</reference>
<proteinExistence type="predicted"/>
<dbReference type="VEuPathDB" id="FungiDB:I7I53_11259"/>
<feature type="signal peptide" evidence="1">
    <location>
        <begin position="1"/>
        <end position="23"/>
    </location>
</feature>
<evidence type="ECO:0000313" key="2">
    <source>
        <dbReference type="EMBL" id="QSS50533.1"/>
    </source>
</evidence>
<evidence type="ECO:0008006" key="4">
    <source>
        <dbReference type="Google" id="ProtNLM"/>
    </source>
</evidence>
<feature type="chain" id="PRO_5034040995" description="Secreted protein" evidence="1">
    <location>
        <begin position="24"/>
        <end position="184"/>
    </location>
</feature>
<dbReference type="AlphaFoldDB" id="A0A8A1LCZ1"/>